<keyword evidence="2 5" id="KW-0808">Transferase</keyword>
<evidence type="ECO:0000313" key="6">
    <source>
        <dbReference type="Proteomes" id="UP000539313"/>
    </source>
</evidence>
<evidence type="ECO:0000256" key="1">
    <source>
        <dbReference type="ARBA" id="ARBA00022676"/>
    </source>
</evidence>
<feature type="domain" description="Glycosyl transferase family 1" evidence="3">
    <location>
        <begin position="216"/>
        <end position="381"/>
    </location>
</feature>
<sequence>MTSAGAGAPMRVAHFSDTFLPHRNGVVTSLRTLIPELHAAGHPGLLVAPGHRSQSPGEVGLALRSIPAGVAEMRLCPPRLRHVARIADWSPALIHVHTPGTVGLLGTLAARRLGLPMVATYHTDLHAYADAYRVPTCALRLMLRAYARRLGVERPRAERREEVIDAANTLLYGAADALVVPTEAILNRNAWLARHPRVVVAPNGVAPVQVPPGADEEFRARWAIPPRAPMVLFVGRVTPEKGVDLLAQAFGDVLKSVPDAWLVLVGALYKRRWLRRVLANAGVAHRTVTTGQQPPSVVGAAYATAQVFGFPSLTDTQALVLHEASLAGVPSVVVDEALHKASPLRDDMILTSPTSADMGAAIAELLLDPDAARARGAAARRRAVDLHPRRQSDLMLSLYRDVRSRAVAGNGEGL</sequence>
<dbReference type="SUPFAM" id="SSF53756">
    <property type="entry name" value="UDP-Glycosyltransferase/glycogen phosphorylase"/>
    <property type="match status" value="1"/>
</dbReference>
<dbReference type="PANTHER" id="PTHR45947:SF3">
    <property type="entry name" value="SULFOQUINOVOSYL TRANSFERASE SQD2"/>
    <property type="match status" value="1"/>
</dbReference>
<dbReference type="GO" id="GO:1901137">
    <property type="term" value="P:carbohydrate derivative biosynthetic process"/>
    <property type="evidence" value="ECO:0007669"/>
    <property type="project" value="UniProtKB-ARBA"/>
</dbReference>
<comment type="caution">
    <text evidence="5">The sequence shown here is derived from an EMBL/GenBank/DDBJ whole genome shotgun (WGS) entry which is preliminary data.</text>
</comment>
<evidence type="ECO:0000259" key="3">
    <source>
        <dbReference type="Pfam" id="PF00534"/>
    </source>
</evidence>
<protein>
    <submittedName>
        <fullName evidence="5">Glycosyltransferase involved in cell wall biosynthesis</fullName>
    </submittedName>
</protein>
<organism evidence="5 6">
    <name type="scientific">Thermomonospora cellulosilytica</name>
    <dbReference type="NCBI Taxonomy" id="1411118"/>
    <lineage>
        <taxon>Bacteria</taxon>
        <taxon>Bacillati</taxon>
        <taxon>Actinomycetota</taxon>
        <taxon>Actinomycetes</taxon>
        <taxon>Streptosporangiales</taxon>
        <taxon>Thermomonosporaceae</taxon>
        <taxon>Thermomonospora</taxon>
    </lineage>
</organism>
<dbReference type="Pfam" id="PF00534">
    <property type="entry name" value="Glycos_transf_1"/>
    <property type="match status" value="1"/>
</dbReference>
<dbReference type="Proteomes" id="UP000539313">
    <property type="component" value="Unassembled WGS sequence"/>
</dbReference>
<dbReference type="GO" id="GO:0016758">
    <property type="term" value="F:hexosyltransferase activity"/>
    <property type="evidence" value="ECO:0007669"/>
    <property type="project" value="TreeGrafter"/>
</dbReference>
<dbReference type="Gene3D" id="3.40.50.2000">
    <property type="entry name" value="Glycogen Phosphorylase B"/>
    <property type="match status" value="2"/>
</dbReference>
<dbReference type="InterPro" id="IPR001296">
    <property type="entry name" value="Glyco_trans_1"/>
</dbReference>
<dbReference type="InterPro" id="IPR050194">
    <property type="entry name" value="Glycosyltransferase_grp1"/>
</dbReference>
<gene>
    <name evidence="5" type="ORF">HNR21_001848</name>
</gene>
<evidence type="ECO:0000259" key="4">
    <source>
        <dbReference type="Pfam" id="PF13439"/>
    </source>
</evidence>
<dbReference type="Pfam" id="PF13439">
    <property type="entry name" value="Glyco_transf_4"/>
    <property type="match status" value="1"/>
</dbReference>
<feature type="domain" description="Glycosyltransferase subfamily 4-like N-terminal" evidence="4">
    <location>
        <begin position="24"/>
        <end position="206"/>
    </location>
</feature>
<dbReference type="AlphaFoldDB" id="A0A7W3MW39"/>
<evidence type="ECO:0000313" key="5">
    <source>
        <dbReference type="EMBL" id="MBA9002966.1"/>
    </source>
</evidence>
<evidence type="ECO:0000256" key="2">
    <source>
        <dbReference type="ARBA" id="ARBA00022679"/>
    </source>
</evidence>
<keyword evidence="6" id="KW-1185">Reference proteome</keyword>
<name>A0A7W3MW39_9ACTN</name>
<dbReference type="InterPro" id="IPR028098">
    <property type="entry name" value="Glyco_trans_4-like_N"/>
</dbReference>
<reference evidence="5 6" key="1">
    <citation type="submission" date="2020-08" db="EMBL/GenBank/DDBJ databases">
        <title>Sequencing the genomes of 1000 actinobacteria strains.</title>
        <authorList>
            <person name="Klenk H.-P."/>
        </authorList>
    </citation>
    <scope>NUCLEOTIDE SEQUENCE [LARGE SCALE GENOMIC DNA]</scope>
    <source>
        <strain evidence="5 6">DSM 45823</strain>
    </source>
</reference>
<proteinExistence type="predicted"/>
<dbReference type="RefSeq" id="WP_182704863.1">
    <property type="nucleotide sequence ID" value="NZ_JACJII010000001.1"/>
</dbReference>
<dbReference type="EMBL" id="JACJII010000001">
    <property type="protein sequence ID" value="MBA9002966.1"/>
    <property type="molecule type" value="Genomic_DNA"/>
</dbReference>
<keyword evidence="1" id="KW-0328">Glycosyltransferase</keyword>
<dbReference type="PANTHER" id="PTHR45947">
    <property type="entry name" value="SULFOQUINOVOSYL TRANSFERASE SQD2"/>
    <property type="match status" value="1"/>
</dbReference>
<accession>A0A7W3MW39</accession>